<evidence type="ECO:0000256" key="3">
    <source>
        <dbReference type="ARBA" id="ARBA00023163"/>
    </source>
</evidence>
<keyword evidence="2 4" id="KW-0238">DNA-binding</keyword>
<sequence>MALRGRPRSFDREDALDRVMKVFWEKGYECAQINDFTAAIGITPPSFYAAFGSKEQAFREAVDHYTATIGGAPLVALDKAKTIQQGIRAMLETHADKTYACSAGGCMVSVSSIQCKPENKQVKEFLKTIRQTAFERIFARCERALKDGDLPQGTDLTQMAEFYHAMLQSLSYEARDGGSRESVQSIIEMAMRAMPERVTVPA</sequence>
<keyword evidence="3" id="KW-0804">Transcription</keyword>
<dbReference type="InterPro" id="IPR036271">
    <property type="entry name" value="Tet_transcr_reg_TetR-rel_C_sf"/>
</dbReference>
<dbReference type="Pfam" id="PF00440">
    <property type="entry name" value="TetR_N"/>
    <property type="match status" value="1"/>
</dbReference>
<feature type="DNA-binding region" description="H-T-H motif" evidence="4">
    <location>
        <begin position="32"/>
        <end position="51"/>
    </location>
</feature>
<evidence type="ECO:0000256" key="2">
    <source>
        <dbReference type="ARBA" id="ARBA00023125"/>
    </source>
</evidence>
<protein>
    <submittedName>
        <fullName evidence="6">AcrR family transcriptional regulator</fullName>
    </submittedName>
</protein>
<name>A0A7W8EMF3_9HYPH</name>
<evidence type="ECO:0000313" key="6">
    <source>
        <dbReference type="EMBL" id="MBB5090405.1"/>
    </source>
</evidence>
<evidence type="ECO:0000313" key="7">
    <source>
        <dbReference type="Proteomes" id="UP000531231"/>
    </source>
</evidence>
<dbReference type="SUPFAM" id="SSF46689">
    <property type="entry name" value="Homeodomain-like"/>
    <property type="match status" value="1"/>
</dbReference>
<evidence type="ECO:0000256" key="1">
    <source>
        <dbReference type="ARBA" id="ARBA00023015"/>
    </source>
</evidence>
<dbReference type="PANTHER" id="PTHR47506:SF1">
    <property type="entry name" value="HTH-TYPE TRANSCRIPTIONAL REGULATOR YJDC"/>
    <property type="match status" value="1"/>
</dbReference>
<dbReference type="InterPro" id="IPR009057">
    <property type="entry name" value="Homeodomain-like_sf"/>
</dbReference>
<gene>
    <name evidence="6" type="ORF">HNQ68_000917</name>
</gene>
<proteinExistence type="predicted"/>
<reference evidence="6 7" key="1">
    <citation type="submission" date="2020-08" db="EMBL/GenBank/DDBJ databases">
        <title>Genomic Encyclopedia of Type Strains, Phase IV (KMG-IV): sequencing the most valuable type-strain genomes for metagenomic binning, comparative biology and taxonomic classification.</title>
        <authorList>
            <person name="Goeker M."/>
        </authorList>
    </citation>
    <scope>NUCLEOTIDE SEQUENCE [LARGE SCALE GENOMIC DNA]</scope>
    <source>
        <strain evidence="6 7">DSM 25620</strain>
    </source>
</reference>
<dbReference type="SUPFAM" id="SSF48498">
    <property type="entry name" value="Tetracyclin repressor-like, C-terminal domain"/>
    <property type="match status" value="1"/>
</dbReference>
<keyword evidence="7" id="KW-1185">Reference proteome</keyword>
<dbReference type="RefSeq" id="WP_151158813.1">
    <property type="nucleotide sequence ID" value="NZ_JACHIL010000001.1"/>
</dbReference>
<dbReference type="EMBL" id="JACHIL010000001">
    <property type="protein sequence ID" value="MBB5090405.1"/>
    <property type="molecule type" value="Genomic_DNA"/>
</dbReference>
<evidence type="ECO:0000259" key="5">
    <source>
        <dbReference type="PROSITE" id="PS50977"/>
    </source>
</evidence>
<dbReference type="PANTHER" id="PTHR47506">
    <property type="entry name" value="TRANSCRIPTIONAL REGULATORY PROTEIN"/>
    <property type="match status" value="1"/>
</dbReference>
<evidence type="ECO:0000256" key="4">
    <source>
        <dbReference type="PROSITE-ProRule" id="PRU00335"/>
    </source>
</evidence>
<organism evidence="6 7">
    <name type="scientific">Pseudochrobactrum saccharolyticum</name>
    <dbReference type="NCBI Taxonomy" id="354352"/>
    <lineage>
        <taxon>Bacteria</taxon>
        <taxon>Pseudomonadati</taxon>
        <taxon>Pseudomonadota</taxon>
        <taxon>Alphaproteobacteria</taxon>
        <taxon>Hyphomicrobiales</taxon>
        <taxon>Brucellaceae</taxon>
        <taxon>Pseudochrobactrum</taxon>
    </lineage>
</organism>
<dbReference type="Gene3D" id="1.10.357.10">
    <property type="entry name" value="Tetracycline Repressor, domain 2"/>
    <property type="match status" value="1"/>
</dbReference>
<dbReference type="InterPro" id="IPR001647">
    <property type="entry name" value="HTH_TetR"/>
</dbReference>
<accession>A0A7W8EMF3</accession>
<dbReference type="Proteomes" id="UP000531231">
    <property type="component" value="Unassembled WGS sequence"/>
</dbReference>
<comment type="caution">
    <text evidence="6">The sequence shown here is derived from an EMBL/GenBank/DDBJ whole genome shotgun (WGS) entry which is preliminary data.</text>
</comment>
<feature type="domain" description="HTH tetR-type" evidence="5">
    <location>
        <begin position="9"/>
        <end position="69"/>
    </location>
</feature>
<dbReference type="GO" id="GO:0003677">
    <property type="term" value="F:DNA binding"/>
    <property type="evidence" value="ECO:0007669"/>
    <property type="project" value="UniProtKB-UniRule"/>
</dbReference>
<dbReference type="PROSITE" id="PS50977">
    <property type="entry name" value="HTH_TETR_2"/>
    <property type="match status" value="1"/>
</dbReference>
<dbReference type="AlphaFoldDB" id="A0A7W8EMF3"/>
<keyword evidence="1" id="KW-0805">Transcription regulation</keyword>
<dbReference type="Gene3D" id="1.10.10.60">
    <property type="entry name" value="Homeodomain-like"/>
    <property type="match status" value="1"/>
</dbReference>